<dbReference type="AlphaFoldDB" id="A0A7G9WJ85"/>
<dbReference type="RefSeq" id="WP_212507815.1">
    <property type="nucleotide sequence ID" value="NZ_CP060696.1"/>
</dbReference>
<evidence type="ECO:0000313" key="1">
    <source>
        <dbReference type="EMBL" id="QNO18747.1"/>
    </source>
</evidence>
<reference evidence="1 2" key="1">
    <citation type="submission" date="2020-08" db="EMBL/GenBank/DDBJ databases">
        <authorList>
            <person name="Ren C."/>
            <person name="Gu Y."/>
            <person name="Xu Y."/>
        </authorList>
    </citation>
    <scope>NUCLEOTIDE SEQUENCE [LARGE SCALE GENOMIC DNA]</scope>
    <source>
        <strain evidence="1 2">LBM18003</strain>
    </source>
</reference>
<dbReference type="EMBL" id="CP060696">
    <property type="protein sequence ID" value="QNO18747.1"/>
    <property type="molecule type" value="Genomic_DNA"/>
</dbReference>
<protein>
    <submittedName>
        <fullName evidence="1">Uncharacterized protein</fullName>
    </submittedName>
</protein>
<dbReference type="KEGG" id="caml:H6X83_03695"/>
<accession>A0A7G9WJ85</accession>
<organism evidence="1 2">
    <name type="scientific">Caproicibacterium amylolyticum</name>
    <dbReference type="NCBI Taxonomy" id="2766537"/>
    <lineage>
        <taxon>Bacteria</taxon>
        <taxon>Bacillati</taxon>
        <taxon>Bacillota</taxon>
        <taxon>Clostridia</taxon>
        <taxon>Eubacteriales</taxon>
        <taxon>Oscillospiraceae</taxon>
        <taxon>Caproicibacterium</taxon>
    </lineage>
</organism>
<keyword evidence="2" id="KW-1185">Reference proteome</keyword>
<evidence type="ECO:0000313" key="2">
    <source>
        <dbReference type="Proteomes" id="UP000516046"/>
    </source>
</evidence>
<sequence>MLSINTQNINISAPHSLGTVAINQNQEFLQLLLGETAQTESVKPTTTSEAVPPQSRASAAMIGGAYFDDKIFAKDIGHRSNDSLIDTKKTLNWAATGSRSLTDAEIADLKQKYDITNLSPQDYYDIMADLTNLNAISSTDAVSKFWRKADWRDFQGMMFLEGHWTDNANYLDDSLSESGNMIRIFQKGIQYYKDGLSYFQAANGSFKKYNARLLANDPKLQLDLIQSYSEHLQFTQRMLALFQSLQREDTKISA</sequence>
<gene>
    <name evidence="1" type="ORF">H6X83_03695</name>
</gene>
<name>A0A7G9WJ85_9FIRM</name>
<proteinExistence type="predicted"/>
<dbReference type="Proteomes" id="UP000516046">
    <property type="component" value="Chromosome"/>
</dbReference>